<evidence type="ECO:0000313" key="3">
    <source>
        <dbReference type="EMBL" id="CUX18710.1"/>
    </source>
</evidence>
<dbReference type="Proteomes" id="UP000191987">
    <property type="component" value="Unassembled WGS sequence"/>
</dbReference>
<dbReference type="InterPro" id="IPR038696">
    <property type="entry name" value="IalB_sf"/>
</dbReference>
<reference evidence="3 4" key="1">
    <citation type="submission" date="2016-01" db="EMBL/GenBank/DDBJ databases">
        <authorList>
            <person name="Oliw E.H."/>
        </authorList>
    </citation>
    <scope>NUCLEOTIDE SEQUENCE [LARGE SCALE GENOMIC DNA]</scope>
    <source>
        <strain evidence="3 4">Zutra 3-1</strain>
    </source>
</reference>
<dbReference type="Pfam" id="PF06776">
    <property type="entry name" value="IalB"/>
    <property type="match status" value="1"/>
</dbReference>
<name>A0A1S7PAY4_9HYPH</name>
<sequence>MPFLFDLPSRDADDNCLTFGLRRRRVSYVFGIGIALVAVGLLLAAPTAKANADDGKAPAVREDTSGAAAPPAVEPRRYGDWELVCKPQADAATPKAESASCRLQQAQAVNGGKDVVFLFNIARQGKQRIAIISTPLNVYLPAGLELKIDGGQTQRVIFETCNVSGCHAGFALSGSLLGALRKGNVLTVALKDTKATTIPLKVSLNGISAGIDALDAVTP</sequence>
<keyword evidence="2" id="KW-0812">Transmembrane</keyword>
<evidence type="ECO:0000313" key="4">
    <source>
        <dbReference type="Proteomes" id="UP000191987"/>
    </source>
</evidence>
<gene>
    <name evidence="3" type="ORF">AGR7C_Cc140025</name>
</gene>
<evidence type="ECO:0000256" key="2">
    <source>
        <dbReference type="SAM" id="Phobius"/>
    </source>
</evidence>
<dbReference type="Gene3D" id="2.60.40.1880">
    <property type="entry name" value="Invasion associated locus B (IalB) protein"/>
    <property type="match status" value="1"/>
</dbReference>
<feature type="compositionally biased region" description="Basic and acidic residues" evidence="1">
    <location>
        <begin position="53"/>
        <end position="64"/>
    </location>
</feature>
<protein>
    <submittedName>
        <fullName evidence="3">Invasion associated locus B protein</fullName>
    </submittedName>
</protein>
<evidence type="ECO:0000256" key="1">
    <source>
        <dbReference type="SAM" id="MobiDB-lite"/>
    </source>
</evidence>
<feature type="region of interest" description="Disordered" evidence="1">
    <location>
        <begin position="53"/>
        <end position="74"/>
    </location>
</feature>
<dbReference type="InterPro" id="IPR010642">
    <property type="entry name" value="Invasion_prot_B"/>
</dbReference>
<feature type="transmembrane region" description="Helical" evidence="2">
    <location>
        <begin position="26"/>
        <end position="45"/>
    </location>
</feature>
<dbReference type="RefSeq" id="WP_244557298.1">
    <property type="nucleotide sequence ID" value="NZ_LT009748.1"/>
</dbReference>
<dbReference type="EMBL" id="FBWG01000006">
    <property type="protein sequence ID" value="CUX18710.1"/>
    <property type="molecule type" value="Genomic_DNA"/>
</dbReference>
<proteinExistence type="predicted"/>
<accession>A0A1S7PAY4</accession>
<keyword evidence="2" id="KW-1133">Transmembrane helix</keyword>
<dbReference type="AlphaFoldDB" id="A0A1S7PAY4"/>
<organism evidence="3 4">
    <name type="scientific">Agrobacterium deltaense Zutra 3/1</name>
    <dbReference type="NCBI Taxonomy" id="1183427"/>
    <lineage>
        <taxon>Bacteria</taxon>
        <taxon>Pseudomonadati</taxon>
        <taxon>Pseudomonadota</taxon>
        <taxon>Alphaproteobacteria</taxon>
        <taxon>Hyphomicrobiales</taxon>
        <taxon>Rhizobiaceae</taxon>
        <taxon>Rhizobium/Agrobacterium group</taxon>
        <taxon>Agrobacterium</taxon>
    </lineage>
</organism>
<keyword evidence="2" id="KW-0472">Membrane</keyword>